<dbReference type="InterPro" id="IPR000477">
    <property type="entry name" value="RT_dom"/>
</dbReference>
<keyword evidence="6" id="KW-0695">RNA-directed DNA polymerase</keyword>
<dbReference type="GO" id="GO:0016787">
    <property type="term" value="F:hydrolase activity"/>
    <property type="evidence" value="ECO:0007669"/>
    <property type="project" value="UniProtKB-KW"/>
</dbReference>
<name>A0A8J5YGK9_9ROSI</name>
<accession>A0A8J5YGK9</accession>
<dbReference type="CDD" id="cd09274">
    <property type="entry name" value="RNase_HI_RT_Ty3"/>
    <property type="match status" value="1"/>
</dbReference>
<evidence type="ECO:0000259" key="7">
    <source>
        <dbReference type="PROSITE" id="PS50878"/>
    </source>
</evidence>
<dbReference type="CDD" id="cd01647">
    <property type="entry name" value="RT_LTR"/>
    <property type="match status" value="1"/>
</dbReference>
<proteinExistence type="predicted"/>
<comment type="caution">
    <text evidence="8">The sequence shown here is derived from an EMBL/GenBank/DDBJ whole genome shotgun (WGS) entry which is preliminary data.</text>
</comment>
<dbReference type="InterPro" id="IPR043128">
    <property type="entry name" value="Rev_trsase/Diguanyl_cyclase"/>
</dbReference>
<dbReference type="SUPFAM" id="SSF56672">
    <property type="entry name" value="DNA/RNA polymerases"/>
    <property type="match status" value="1"/>
</dbReference>
<evidence type="ECO:0000256" key="5">
    <source>
        <dbReference type="ARBA" id="ARBA00022801"/>
    </source>
</evidence>
<dbReference type="PROSITE" id="PS50878">
    <property type="entry name" value="RT_POL"/>
    <property type="match status" value="1"/>
</dbReference>
<dbReference type="Proteomes" id="UP000701853">
    <property type="component" value="Chromosome 7"/>
</dbReference>
<evidence type="ECO:0000256" key="4">
    <source>
        <dbReference type="ARBA" id="ARBA00022759"/>
    </source>
</evidence>
<dbReference type="Gene3D" id="3.10.10.10">
    <property type="entry name" value="HIV Type 1 Reverse Transcriptase, subunit A, domain 1"/>
    <property type="match status" value="1"/>
</dbReference>
<dbReference type="Pfam" id="PF00078">
    <property type="entry name" value="RVT_1"/>
    <property type="match status" value="1"/>
</dbReference>
<evidence type="ECO:0000313" key="8">
    <source>
        <dbReference type="EMBL" id="KAG8489018.1"/>
    </source>
</evidence>
<protein>
    <recommendedName>
        <fullName evidence="7">Reverse transcriptase domain-containing protein</fullName>
    </recommendedName>
</protein>
<keyword evidence="9" id="KW-1185">Reference proteome</keyword>
<gene>
    <name evidence="8" type="ORF">CXB51_016941</name>
</gene>
<keyword evidence="2" id="KW-0548">Nucleotidyltransferase</keyword>
<keyword evidence="1" id="KW-0808">Transferase</keyword>
<dbReference type="AlphaFoldDB" id="A0A8J5YGK9"/>
<evidence type="ECO:0000256" key="3">
    <source>
        <dbReference type="ARBA" id="ARBA00022722"/>
    </source>
</evidence>
<dbReference type="PANTHER" id="PTHR37984">
    <property type="entry name" value="PROTEIN CBG26694"/>
    <property type="match status" value="1"/>
</dbReference>
<dbReference type="InterPro" id="IPR050951">
    <property type="entry name" value="Retrovirus_Pol_polyprotein"/>
</dbReference>
<keyword evidence="3" id="KW-0540">Nuclease</keyword>
<dbReference type="GO" id="GO:0003964">
    <property type="term" value="F:RNA-directed DNA polymerase activity"/>
    <property type="evidence" value="ECO:0007669"/>
    <property type="project" value="UniProtKB-KW"/>
</dbReference>
<keyword evidence="4" id="KW-0255">Endonuclease</keyword>
<sequence length="300" mass="35327">MDLRSGYYQLCVKNSDVPKATFRTKYGHYEFLVMPFGLTNAPTVFMDLMNRIFKLYWDRFVVVFIDDILIYSRDETEHAGHLRIFLQTLQDKQLFAKFSKCEFWLQEKPLRNVSKVRSFLGLAGYYRRFVKGFLMIATPMTQLLQKDVKIEWSDKCRDTSLNGLGCVSMQECKLVAYTSIQLKPHEKSYLAHDIELAVIVFALKIWRHYLFSEKSHIFIDHKSLKYLMSQKDSNLRERRWLELLKYYELIIDYHPRKANVVADALSRKSLLALLAMNTRLSLSDDGSILAELKAKLMFLQ</sequence>
<keyword evidence="5" id="KW-0378">Hydrolase</keyword>
<evidence type="ECO:0000256" key="1">
    <source>
        <dbReference type="ARBA" id="ARBA00022679"/>
    </source>
</evidence>
<dbReference type="PANTHER" id="PTHR37984:SF5">
    <property type="entry name" value="PROTEIN NYNRIN-LIKE"/>
    <property type="match status" value="1"/>
</dbReference>
<dbReference type="InterPro" id="IPR043502">
    <property type="entry name" value="DNA/RNA_pol_sf"/>
</dbReference>
<evidence type="ECO:0000313" key="9">
    <source>
        <dbReference type="Proteomes" id="UP000701853"/>
    </source>
</evidence>
<dbReference type="InterPro" id="IPR041373">
    <property type="entry name" value="RT_RNaseH"/>
</dbReference>
<dbReference type="EMBL" id="JAHUZN010000007">
    <property type="protein sequence ID" value="KAG8489018.1"/>
    <property type="molecule type" value="Genomic_DNA"/>
</dbReference>
<evidence type="ECO:0000256" key="2">
    <source>
        <dbReference type="ARBA" id="ARBA00022695"/>
    </source>
</evidence>
<dbReference type="GO" id="GO:0004519">
    <property type="term" value="F:endonuclease activity"/>
    <property type="evidence" value="ECO:0007669"/>
    <property type="project" value="UniProtKB-KW"/>
</dbReference>
<dbReference type="Pfam" id="PF17917">
    <property type="entry name" value="RT_RNaseH"/>
    <property type="match status" value="1"/>
</dbReference>
<feature type="domain" description="Reverse transcriptase" evidence="7">
    <location>
        <begin position="1"/>
        <end position="124"/>
    </location>
</feature>
<dbReference type="OrthoDB" id="415724at2759"/>
<organism evidence="8 9">
    <name type="scientific">Gossypium anomalum</name>
    <dbReference type="NCBI Taxonomy" id="47600"/>
    <lineage>
        <taxon>Eukaryota</taxon>
        <taxon>Viridiplantae</taxon>
        <taxon>Streptophyta</taxon>
        <taxon>Embryophyta</taxon>
        <taxon>Tracheophyta</taxon>
        <taxon>Spermatophyta</taxon>
        <taxon>Magnoliopsida</taxon>
        <taxon>eudicotyledons</taxon>
        <taxon>Gunneridae</taxon>
        <taxon>Pentapetalae</taxon>
        <taxon>rosids</taxon>
        <taxon>malvids</taxon>
        <taxon>Malvales</taxon>
        <taxon>Malvaceae</taxon>
        <taxon>Malvoideae</taxon>
        <taxon>Gossypium</taxon>
    </lineage>
</organism>
<reference evidence="8 9" key="1">
    <citation type="journal article" date="2021" name="bioRxiv">
        <title>The Gossypium anomalum genome as a resource for cotton improvement and evolutionary analysis of hybrid incompatibility.</title>
        <authorList>
            <person name="Grover C.E."/>
            <person name="Yuan D."/>
            <person name="Arick M.A."/>
            <person name="Miller E.R."/>
            <person name="Hu G."/>
            <person name="Peterson D.G."/>
            <person name="Wendel J.F."/>
            <person name="Udall J.A."/>
        </authorList>
    </citation>
    <scope>NUCLEOTIDE SEQUENCE [LARGE SCALE GENOMIC DNA]</scope>
    <source>
        <strain evidence="8">JFW-Udall</strain>
        <tissue evidence="8">Leaf</tissue>
    </source>
</reference>
<evidence type="ECO:0000256" key="6">
    <source>
        <dbReference type="ARBA" id="ARBA00022918"/>
    </source>
</evidence>
<dbReference type="Gene3D" id="3.30.70.270">
    <property type="match status" value="1"/>
</dbReference>